<feature type="transmembrane region" description="Helical" evidence="11">
    <location>
        <begin position="378"/>
        <end position="399"/>
    </location>
</feature>
<sequence length="413" mass="42142">MVTKEPDTSGRDVRAPLPRRVLDPLKAFLHAEAAGGVVLAAAALVAVVWVNSPLAGSYSALWSSELTLGAGRAAVTEDLQHWVNDGLMAVFFFVVGLEIKRELVTGQLRDPRAAVLPVVAAVGGVLLPAAIFLAFTAGTEGARGWGIPMATDIAFAVGVLALLGSRVPAGAKLFLLTIAIVDDIIAITVIAVVYTDQLSLPWLLGALAGLGAVVGLRAVGVGLIWPYVLVGAGVWLATLESGVHATIAGVALGLLTPTGVVRGREVLTVLEHRLHPWSAFLIIPLFALANAGVPLSVAALRDAATDPLALGITAGLVIGKLVGIGGAALVMLRLGWGVLPAGVDTTRVWGVAALAGIGFTVSLFIADLAYDDPALVDAAKIGIFAGSLLSAAIGATVLARAGNRTTRTGPARR</sequence>
<keyword evidence="5 11" id="KW-0812">Transmembrane</keyword>
<feature type="transmembrane region" description="Helical" evidence="11">
    <location>
        <begin position="202"/>
        <end position="228"/>
    </location>
</feature>
<protein>
    <recommendedName>
        <fullName evidence="11">Na(+)/H(+) antiporter NhaA</fullName>
    </recommendedName>
    <alternativeName>
        <fullName evidence="11">Sodium/proton antiporter NhaA</fullName>
    </alternativeName>
</protein>
<reference evidence="12" key="1">
    <citation type="submission" date="2020-02" db="EMBL/GenBank/DDBJ databases">
        <authorList>
            <person name="Meier V. D."/>
        </authorList>
    </citation>
    <scope>NUCLEOTIDE SEQUENCE</scope>
    <source>
        <strain evidence="12">AVDCRST_MAG35</strain>
    </source>
</reference>
<gene>
    <name evidence="11" type="primary">nhaA</name>
    <name evidence="12" type="ORF">AVDCRST_MAG35-2188</name>
</gene>
<feature type="transmembrane region" description="Helical" evidence="11">
    <location>
        <begin position="348"/>
        <end position="366"/>
    </location>
</feature>
<name>A0A6J4PTP8_9ACTN</name>
<keyword evidence="8 11" id="KW-0406">Ion transport</keyword>
<comment type="similarity">
    <text evidence="11">Belongs to the NhaA Na(+)/H(+) (TC 2.A.33) antiporter family.</text>
</comment>
<feature type="transmembrane region" description="Helical" evidence="11">
    <location>
        <begin position="114"/>
        <end position="135"/>
    </location>
</feature>
<evidence type="ECO:0000256" key="7">
    <source>
        <dbReference type="ARBA" id="ARBA00023053"/>
    </source>
</evidence>
<dbReference type="Gene3D" id="1.20.1530.10">
    <property type="entry name" value="Na+/H+ antiporter like domain"/>
    <property type="match status" value="1"/>
</dbReference>
<dbReference type="Pfam" id="PF06965">
    <property type="entry name" value="Na_H_antiport_1"/>
    <property type="match status" value="1"/>
</dbReference>
<dbReference type="PANTHER" id="PTHR30341:SF0">
    <property type="entry name" value="NA(+)_H(+) ANTIPORTER NHAA"/>
    <property type="match status" value="1"/>
</dbReference>
<evidence type="ECO:0000256" key="11">
    <source>
        <dbReference type="HAMAP-Rule" id="MF_01844"/>
    </source>
</evidence>
<keyword evidence="10 11" id="KW-0739">Sodium transport</keyword>
<evidence type="ECO:0000256" key="6">
    <source>
        <dbReference type="ARBA" id="ARBA00022989"/>
    </source>
</evidence>
<evidence type="ECO:0000256" key="10">
    <source>
        <dbReference type="ARBA" id="ARBA00023201"/>
    </source>
</evidence>
<keyword evidence="9 11" id="KW-0472">Membrane</keyword>
<evidence type="ECO:0000256" key="8">
    <source>
        <dbReference type="ARBA" id="ARBA00023065"/>
    </source>
</evidence>
<keyword evidence="3 11" id="KW-0050">Antiport</keyword>
<keyword evidence="2 11" id="KW-0813">Transport</keyword>
<proteinExistence type="inferred from homology"/>
<accession>A0A6J4PTP8</accession>
<dbReference type="InterPro" id="IPR023171">
    <property type="entry name" value="Na/H_antiporter_dom_sf"/>
</dbReference>
<keyword evidence="7 11" id="KW-0915">Sodium</keyword>
<dbReference type="PANTHER" id="PTHR30341">
    <property type="entry name" value="SODIUM ION/PROTON ANTIPORTER NHAA-RELATED"/>
    <property type="match status" value="1"/>
</dbReference>
<evidence type="ECO:0000256" key="4">
    <source>
        <dbReference type="ARBA" id="ARBA00022475"/>
    </source>
</evidence>
<evidence type="ECO:0000256" key="9">
    <source>
        <dbReference type="ARBA" id="ARBA00023136"/>
    </source>
</evidence>
<evidence type="ECO:0000256" key="3">
    <source>
        <dbReference type="ARBA" id="ARBA00022449"/>
    </source>
</evidence>
<feature type="transmembrane region" description="Helical" evidence="11">
    <location>
        <begin position="27"/>
        <end position="50"/>
    </location>
</feature>
<evidence type="ECO:0000256" key="1">
    <source>
        <dbReference type="ARBA" id="ARBA00004429"/>
    </source>
</evidence>
<feature type="transmembrane region" description="Helical" evidence="11">
    <location>
        <begin position="312"/>
        <end position="336"/>
    </location>
</feature>
<comment type="function">
    <text evidence="11">Na(+)/H(+) antiporter that extrudes sodium in exchange for external protons.</text>
</comment>
<keyword evidence="6 11" id="KW-1133">Transmembrane helix</keyword>
<evidence type="ECO:0000256" key="2">
    <source>
        <dbReference type="ARBA" id="ARBA00022448"/>
    </source>
</evidence>
<feature type="transmembrane region" description="Helical" evidence="11">
    <location>
        <begin position="173"/>
        <end position="195"/>
    </location>
</feature>
<dbReference type="HAMAP" id="MF_01844">
    <property type="entry name" value="NhaA"/>
    <property type="match status" value="1"/>
</dbReference>
<dbReference type="EMBL" id="CADCUY010000459">
    <property type="protein sequence ID" value="CAA9424240.1"/>
    <property type="molecule type" value="Genomic_DNA"/>
</dbReference>
<comment type="catalytic activity">
    <reaction evidence="11">
        <text>Na(+)(in) + 2 H(+)(out) = Na(+)(out) + 2 H(+)(in)</text>
        <dbReference type="Rhea" id="RHEA:29251"/>
        <dbReference type="ChEBI" id="CHEBI:15378"/>
        <dbReference type="ChEBI" id="CHEBI:29101"/>
    </reaction>
</comment>
<dbReference type="InterPro" id="IPR004670">
    <property type="entry name" value="NhaA"/>
</dbReference>
<feature type="transmembrane region" description="Helical" evidence="11">
    <location>
        <begin position="277"/>
        <end position="300"/>
    </location>
</feature>
<dbReference type="GO" id="GO:0005886">
    <property type="term" value="C:plasma membrane"/>
    <property type="evidence" value="ECO:0007669"/>
    <property type="project" value="UniProtKB-SubCell"/>
</dbReference>
<evidence type="ECO:0000256" key="5">
    <source>
        <dbReference type="ARBA" id="ARBA00022692"/>
    </source>
</evidence>
<comment type="subcellular location">
    <subcellularLocation>
        <location evidence="1">Cell inner membrane</location>
        <topology evidence="1">Multi-pass membrane protein</topology>
    </subcellularLocation>
    <subcellularLocation>
        <location evidence="11">Cell membrane</location>
        <topology evidence="11">Multi-pass membrane protein</topology>
    </subcellularLocation>
</comment>
<dbReference type="GO" id="GO:0006885">
    <property type="term" value="P:regulation of pH"/>
    <property type="evidence" value="ECO:0007669"/>
    <property type="project" value="UniProtKB-UniRule"/>
</dbReference>
<evidence type="ECO:0000313" key="12">
    <source>
        <dbReference type="EMBL" id="CAA9424240.1"/>
    </source>
</evidence>
<dbReference type="GO" id="GO:0015385">
    <property type="term" value="F:sodium:proton antiporter activity"/>
    <property type="evidence" value="ECO:0007669"/>
    <property type="project" value="UniProtKB-UniRule"/>
</dbReference>
<dbReference type="AlphaFoldDB" id="A0A6J4PTP8"/>
<keyword evidence="4 11" id="KW-1003">Cell membrane</keyword>
<dbReference type="NCBIfam" id="TIGR00773">
    <property type="entry name" value="NhaA"/>
    <property type="match status" value="1"/>
</dbReference>
<feature type="transmembrane region" description="Helical" evidence="11">
    <location>
        <begin position="234"/>
        <end position="256"/>
    </location>
</feature>
<organism evidence="12">
    <name type="scientific">uncultured Quadrisphaera sp</name>
    <dbReference type="NCBI Taxonomy" id="904978"/>
    <lineage>
        <taxon>Bacteria</taxon>
        <taxon>Bacillati</taxon>
        <taxon>Actinomycetota</taxon>
        <taxon>Actinomycetes</taxon>
        <taxon>Kineosporiales</taxon>
        <taxon>Kineosporiaceae</taxon>
        <taxon>Quadrisphaera</taxon>
        <taxon>environmental samples</taxon>
    </lineage>
</organism>
<feature type="transmembrane region" description="Helical" evidence="11">
    <location>
        <begin position="147"/>
        <end position="167"/>
    </location>
</feature>